<feature type="domain" description="PLD phosphodiesterase" evidence="4">
    <location>
        <begin position="160"/>
        <end position="187"/>
    </location>
</feature>
<keyword evidence="3" id="KW-0732">Signal</keyword>
<dbReference type="GO" id="GO:0016891">
    <property type="term" value="F:RNA endonuclease activity producing 5'-phosphomonoesters, hydrolytic mechanism"/>
    <property type="evidence" value="ECO:0007669"/>
    <property type="project" value="TreeGrafter"/>
</dbReference>
<dbReference type="PROSITE" id="PS50035">
    <property type="entry name" value="PLD"/>
    <property type="match status" value="2"/>
</dbReference>
<organism evidence="5 6">
    <name type="scientific">Thecamonas trahens ATCC 50062</name>
    <dbReference type="NCBI Taxonomy" id="461836"/>
    <lineage>
        <taxon>Eukaryota</taxon>
        <taxon>Apusozoa</taxon>
        <taxon>Apusomonadida</taxon>
        <taxon>Apusomonadidae</taxon>
        <taxon>Thecamonas</taxon>
    </lineage>
</organism>
<dbReference type="InterPro" id="IPR051406">
    <property type="entry name" value="PLD_domain"/>
</dbReference>
<dbReference type="SMART" id="SM00155">
    <property type="entry name" value="PLDc"/>
    <property type="match status" value="2"/>
</dbReference>
<dbReference type="PANTHER" id="PTHR43856">
    <property type="entry name" value="CARDIOLIPIN HYDROLASE"/>
    <property type="match status" value="1"/>
</dbReference>
<dbReference type="InterPro" id="IPR001736">
    <property type="entry name" value="PLipase_D/transphosphatidylase"/>
</dbReference>
<evidence type="ECO:0000256" key="2">
    <source>
        <dbReference type="ARBA" id="ARBA00040549"/>
    </source>
</evidence>
<dbReference type="GO" id="GO:0005739">
    <property type="term" value="C:mitochondrion"/>
    <property type="evidence" value="ECO:0007669"/>
    <property type="project" value="TreeGrafter"/>
</dbReference>
<feature type="signal peptide" evidence="3">
    <location>
        <begin position="1"/>
        <end position="25"/>
    </location>
</feature>
<dbReference type="PANTHER" id="PTHR43856:SF2">
    <property type="entry name" value="PHOSPHOLIPASE D"/>
    <property type="match status" value="1"/>
</dbReference>
<sequence>MATVRSVVALVAAVVVAACVALAAGGPSCFNHQTETYTSHFKMETVTGHDARVTPFFSPGQLEREVTELVLSAESSIDIAVASWAPFQACGVRGGGGCSPAQLRYNASSPLFVALVNAIHSGVRVRLLVGYCSTNVNPPGAIDVFSYLALAGASVRAYATTDFIHSKYVNVDNRKVAIMSANFDLEGFLYNREAGVVYDGLDPGSPVADFTTAVFDGDWELAIAYPVDATWPASVLKLMKDKSPIPMPPVTFTNSTCSYNVPDPPPTFSAEMDVTVYTMPDDGVELSLIPHLQTATTSIDVYIYVIASRAIVTELIALKQSRPKLRIRALVSGYVVPGPFASYPAAYRNLTSAGIEVHVTHDCLGIHHQKYWIVDGSSVSVSTNNWAESEYPTFTVFPPGVHGADRGLTLRFTHPGLVAWYASVMDADWKLSEPWTPSLVPPPPPPPSVLT</sequence>
<protein>
    <recommendedName>
        <fullName evidence="2">Mitochondrial cardiolipin hydrolase</fullName>
    </recommendedName>
</protein>
<dbReference type="Gene3D" id="3.30.870.10">
    <property type="entry name" value="Endonuclease Chain A"/>
    <property type="match status" value="2"/>
</dbReference>
<dbReference type="InterPro" id="IPR025202">
    <property type="entry name" value="PLD-like_dom"/>
</dbReference>
<reference evidence="5 6" key="1">
    <citation type="submission" date="2010-05" db="EMBL/GenBank/DDBJ databases">
        <title>The Genome Sequence of Thecamonas trahens ATCC 50062.</title>
        <authorList>
            <consortium name="The Broad Institute Genome Sequencing Platform"/>
            <person name="Russ C."/>
            <person name="Cuomo C."/>
            <person name="Shea T."/>
            <person name="Young S.K."/>
            <person name="Zeng Q."/>
            <person name="Koehrsen M."/>
            <person name="Haas B."/>
            <person name="Borodovsky M."/>
            <person name="Guigo R."/>
            <person name="Alvarado L."/>
            <person name="Berlin A."/>
            <person name="Bochicchio J."/>
            <person name="Borenstein D."/>
            <person name="Chapman S."/>
            <person name="Chen Z."/>
            <person name="Freedman E."/>
            <person name="Gellesch M."/>
            <person name="Goldberg J."/>
            <person name="Griggs A."/>
            <person name="Gujja S."/>
            <person name="Heilman E."/>
            <person name="Heiman D."/>
            <person name="Hepburn T."/>
            <person name="Howarth C."/>
            <person name="Jen D."/>
            <person name="Larson L."/>
            <person name="Mehta T."/>
            <person name="Park D."/>
            <person name="Pearson M."/>
            <person name="Roberts A."/>
            <person name="Saif S."/>
            <person name="Shenoy N."/>
            <person name="Sisk P."/>
            <person name="Stolte C."/>
            <person name="Sykes S."/>
            <person name="Thomson T."/>
            <person name="Walk T."/>
            <person name="White J."/>
            <person name="Yandava C."/>
            <person name="Burger G."/>
            <person name="Gray M.W."/>
            <person name="Holland P.W.H."/>
            <person name="King N."/>
            <person name="Lang F.B.F."/>
            <person name="Roger A.J."/>
            <person name="Ruiz-Trillo I."/>
            <person name="Lander E."/>
            <person name="Nusbaum C."/>
        </authorList>
    </citation>
    <scope>NUCLEOTIDE SEQUENCE [LARGE SCALE GENOMIC DNA]</scope>
    <source>
        <strain evidence="5 6">ATCC 50062</strain>
    </source>
</reference>
<keyword evidence="6" id="KW-1185">Reference proteome</keyword>
<dbReference type="AlphaFoldDB" id="A0A0L0D6I5"/>
<evidence type="ECO:0000256" key="3">
    <source>
        <dbReference type="SAM" id="SignalP"/>
    </source>
</evidence>
<dbReference type="EMBL" id="GL349444">
    <property type="protein sequence ID" value="KNC46918.1"/>
    <property type="molecule type" value="Genomic_DNA"/>
</dbReference>
<proteinExistence type="inferred from homology"/>
<evidence type="ECO:0000313" key="5">
    <source>
        <dbReference type="EMBL" id="KNC46918.1"/>
    </source>
</evidence>
<evidence type="ECO:0000256" key="1">
    <source>
        <dbReference type="ARBA" id="ARBA00038012"/>
    </source>
</evidence>
<evidence type="ECO:0000313" key="6">
    <source>
        <dbReference type="Proteomes" id="UP000054408"/>
    </source>
</evidence>
<dbReference type="PROSITE" id="PS51257">
    <property type="entry name" value="PROKAR_LIPOPROTEIN"/>
    <property type="match status" value="1"/>
</dbReference>
<dbReference type="OrthoDB" id="5205528at2759"/>
<dbReference type="RefSeq" id="XP_013760191.1">
    <property type="nucleotide sequence ID" value="XM_013904737.1"/>
</dbReference>
<dbReference type="eggNOG" id="ENOG502RYRD">
    <property type="taxonomic scope" value="Eukaryota"/>
</dbReference>
<name>A0A0L0D6I5_THETB</name>
<dbReference type="SUPFAM" id="SSF56024">
    <property type="entry name" value="Phospholipase D/nuclease"/>
    <property type="match status" value="2"/>
</dbReference>
<dbReference type="Pfam" id="PF13091">
    <property type="entry name" value="PLDc_2"/>
    <property type="match status" value="2"/>
</dbReference>
<evidence type="ECO:0000259" key="4">
    <source>
        <dbReference type="PROSITE" id="PS50035"/>
    </source>
</evidence>
<dbReference type="GeneID" id="25562961"/>
<comment type="similarity">
    <text evidence="1">Belongs to the phospholipase D family. MitoPLD/Zucchini subfamily.</text>
</comment>
<feature type="chain" id="PRO_5005537162" description="Mitochondrial cardiolipin hydrolase" evidence="3">
    <location>
        <begin position="26"/>
        <end position="451"/>
    </location>
</feature>
<feature type="domain" description="PLD phosphodiesterase" evidence="4">
    <location>
        <begin position="363"/>
        <end position="390"/>
    </location>
</feature>
<dbReference type="Proteomes" id="UP000054408">
    <property type="component" value="Unassembled WGS sequence"/>
</dbReference>
<gene>
    <name evidence="5" type="ORF">AMSG_03349</name>
</gene>
<accession>A0A0L0D6I5</accession>